<evidence type="ECO:0000313" key="3">
    <source>
        <dbReference type="Proteomes" id="UP001501474"/>
    </source>
</evidence>
<name>A0ABN3DTG0_9ACTN</name>
<reference evidence="2 3" key="1">
    <citation type="journal article" date="2019" name="Int. J. Syst. Evol. Microbiol.">
        <title>The Global Catalogue of Microorganisms (GCM) 10K type strain sequencing project: providing services to taxonomists for standard genome sequencing and annotation.</title>
        <authorList>
            <consortium name="The Broad Institute Genomics Platform"/>
            <consortium name="The Broad Institute Genome Sequencing Center for Infectious Disease"/>
            <person name="Wu L."/>
            <person name="Ma J."/>
        </authorList>
    </citation>
    <scope>NUCLEOTIDE SEQUENCE [LARGE SCALE GENOMIC DNA]</scope>
    <source>
        <strain evidence="2 3">JCM 3053</strain>
    </source>
</reference>
<comment type="caution">
    <text evidence="2">The sequence shown here is derived from an EMBL/GenBank/DDBJ whole genome shotgun (WGS) entry which is preliminary data.</text>
</comment>
<feature type="region of interest" description="Disordered" evidence="1">
    <location>
        <begin position="44"/>
        <end position="67"/>
    </location>
</feature>
<accession>A0ABN3DTG0</accession>
<keyword evidence="3" id="KW-1185">Reference proteome</keyword>
<proteinExistence type="predicted"/>
<protein>
    <submittedName>
        <fullName evidence="2">Uncharacterized protein</fullName>
    </submittedName>
</protein>
<evidence type="ECO:0000256" key="1">
    <source>
        <dbReference type="SAM" id="MobiDB-lite"/>
    </source>
</evidence>
<sequence length="67" mass="7515">MGEGESDHLGTCRAGRYGKADFGRVRGVEVPRVRGVVMPPLRRPYAGREAAPTRRSCTEGGFRRRRR</sequence>
<organism evidence="2 3">
    <name type="scientific">Streptomyces indiaensis</name>
    <dbReference type="NCBI Taxonomy" id="284033"/>
    <lineage>
        <taxon>Bacteria</taxon>
        <taxon>Bacillati</taxon>
        <taxon>Actinomycetota</taxon>
        <taxon>Actinomycetes</taxon>
        <taxon>Kitasatosporales</taxon>
        <taxon>Streptomycetaceae</taxon>
        <taxon>Streptomyces</taxon>
    </lineage>
</organism>
<dbReference type="Proteomes" id="UP001501474">
    <property type="component" value="Unassembled WGS sequence"/>
</dbReference>
<gene>
    <name evidence="2" type="ORF">GCM10010104_40850</name>
</gene>
<evidence type="ECO:0000313" key="2">
    <source>
        <dbReference type="EMBL" id="GAA2241154.1"/>
    </source>
</evidence>
<dbReference type="EMBL" id="BAAART010000085">
    <property type="protein sequence ID" value="GAA2241154.1"/>
    <property type="molecule type" value="Genomic_DNA"/>
</dbReference>